<dbReference type="SUPFAM" id="SSF56436">
    <property type="entry name" value="C-type lectin-like"/>
    <property type="match status" value="1"/>
</dbReference>
<sequence>MTLRVTVIMEQLHGIKGIDHSAKVSWIPCSTLMEIYIARYSSRKIKCHEERFIHVGFNNPYSDRAYWFTVDGKRLEEAGYDHWAPNEPNNVAGLENCGSLARNGDGLNDWPCNDGLPVSGFTIHGQLLSKFFMINAGAVLASPINKQVLAAMQDILKDQNHMAFTGIQSLTSTGDYFSIEGMFYFLL</sequence>
<evidence type="ECO:0000313" key="2">
    <source>
        <dbReference type="Proteomes" id="UP001153714"/>
    </source>
</evidence>
<accession>A0A9N9R6A0</accession>
<reference evidence="1" key="1">
    <citation type="submission" date="2021-12" db="EMBL/GenBank/DDBJ databases">
        <authorList>
            <person name="King R."/>
        </authorList>
    </citation>
    <scope>NUCLEOTIDE SEQUENCE</scope>
</reference>
<protein>
    <recommendedName>
        <fullName evidence="3">C-type lectin domain-containing protein</fullName>
    </recommendedName>
</protein>
<evidence type="ECO:0008006" key="3">
    <source>
        <dbReference type="Google" id="ProtNLM"/>
    </source>
</evidence>
<name>A0A9N9R6A0_9NEOP</name>
<dbReference type="EMBL" id="OU893352">
    <property type="protein sequence ID" value="CAG9790361.1"/>
    <property type="molecule type" value="Genomic_DNA"/>
</dbReference>
<proteinExistence type="predicted"/>
<dbReference type="Gene3D" id="3.10.100.10">
    <property type="entry name" value="Mannose-Binding Protein A, subunit A"/>
    <property type="match status" value="1"/>
</dbReference>
<dbReference type="InterPro" id="IPR016186">
    <property type="entry name" value="C-type_lectin-like/link_sf"/>
</dbReference>
<dbReference type="InterPro" id="IPR016187">
    <property type="entry name" value="CTDL_fold"/>
</dbReference>
<keyword evidence="2" id="KW-1185">Reference proteome</keyword>
<gene>
    <name evidence="1" type="ORF">DIATSA_LOCUS8029</name>
</gene>
<dbReference type="AlphaFoldDB" id="A0A9N9R6A0"/>
<organism evidence="1 2">
    <name type="scientific">Diatraea saccharalis</name>
    <name type="common">sugarcane borer</name>
    <dbReference type="NCBI Taxonomy" id="40085"/>
    <lineage>
        <taxon>Eukaryota</taxon>
        <taxon>Metazoa</taxon>
        <taxon>Ecdysozoa</taxon>
        <taxon>Arthropoda</taxon>
        <taxon>Hexapoda</taxon>
        <taxon>Insecta</taxon>
        <taxon>Pterygota</taxon>
        <taxon>Neoptera</taxon>
        <taxon>Endopterygota</taxon>
        <taxon>Lepidoptera</taxon>
        <taxon>Glossata</taxon>
        <taxon>Ditrysia</taxon>
        <taxon>Pyraloidea</taxon>
        <taxon>Crambidae</taxon>
        <taxon>Crambinae</taxon>
        <taxon>Diatraea</taxon>
    </lineage>
</organism>
<evidence type="ECO:0000313" key="1">
    <source>
        <dbReference type="EMBL" id="CAG9790361.1"/>
    </source>
</evidence>
<dbReference type="Proteomes" id="UP001153714">
    <property type="component" value="Chromosome 21"/>
</dbReference>
<dbReference type="OrthoDB" id="7357196at2759"/>
<reference evidence="1" key="2">
    <citation type="submission" date="2022-10" db="EMBL/GenBank/DDBJ databases">
        <authorList>
            <consortium name="ENA_rothamsted_submissions"/>
            <consortium name="culmorum"/>
            <person name="King R."/>
        </authorList>
    </citation>
    <scope>NUCLEOTIDE SEQUENCE</scope>
</reference>